<dbReference type="InterPro" id="IPR035513">
    <property type="entry name" value="Invertase/methylesterase_inhib"/>
</dbReference>
<comment type="similarity">
    <text evidence="2">In the N-terminal section; belongs to the PMEI family.</text>
</comment>
<keyword evidence="11" id="KW-1185">Reference proteome</keyword>
<evidence type="ECO:0000256" key="7">
    <source>
        <dbReference type="ARBA" id="ARBA00047928"/>
    </source>
</evidence>
<evidence type="ECO:0000313" key="11">
    <source>
        <dbReference type="Proteomes" id="UP001161247"/>
    </source>
</evidence>
<proteinExistence type="inferred from homology"/>
<comment type="similarity">
    <text evidence="3">In the C-terminal section; belongs to the pectinesterase family.</text>
</comment>
<dbReference type="GO" id="GO:0004857">
    <property type="term" value="F:enzyme inhibitor activity"/>
    <property type="evidence" value="ECO:0007669"/>
    <property type="project" value="InterPro"/>
</dbReference>
<evidence type="ECO:0000256" key="1">
    <source>
        <dbReference type="ARBA" id="ARBA00005184"/>
    </source>
</evidence>
<reference evidence="10" key="1">
    <citation type="submission" date="2023-03" db="EMBL/GenBank/DDBJ databases">
        <authorList>
            <person name="Julca I."/>
        </authorList>
    </citation>
    <scope>NUCLEOTIDE SEQUENCE</scope>
</reference>
<protein>
    <submittedName>
        <fullName evidence="10">OLC1v1002178C2</fullName>
    </submittedName>
</protein>
<sequence>MALIQLVGILLMAALLNLVPQAFSNPQQLITPNMIKSWCAQTPHQQKCEDSFIRNPEYSSSIIKGKPDFLKKSLFVALKHAKRAAAETYNLGSKCRNSREEAAWRDCVELYDLAIQYMNETIDPHTKISSADAQTYLSTSLTYIDTCKQGFKELEAAATENYMIPSVSHEDVSSLISNSLALNMVPFSEPTYKRDFPSWVFPRDRKLLQAAASPATMRPNIVVAKDGSGNYATVGAAVAAAVKLAVNGARIVIYIKSGTYAETVVMGKKMKNVMFLGDGIGRTIITGSTSVAGSGATTFRSATVGKSINVRLFLFFLPSLKLIG</sequence>
<dbReference type="Pfam" id="PF01095">
    <property type="entry name" value="Pectinesterase"/>
    <property type="match status" value="1"/>
</dbReference>
<dbReference type="Pfam" id="PF04043">
    <property type="entry name" value="PMEI"/>
    <property type="match status" value="1"/>
</dbReference>
<dbReference type="GO" id="GO:0030599">
    <property type="term" value="F:pectinesterase activity"/>
    <property type="evidence" value="ECO:0007669"/>
    <property type="project" value="UniProtKB-EC"/>
</dbReference>
<evidence type="ECO:0000256" key="4">
    <source>
        <dbReference type="ARBA" id="ARBA00022801"/>
    </source>
</evidence>
<dbReference type="PANTHER" id="PTHR31707">
    <property type="entry name" value="PECTINESTERASE"/>
    <property type="match status" value="1"/>
</dbReference>
<comment type="pathway">
    <text evidence="1">Glycan metabolism; pectin degradation; 2-dehydro-3-deoxy-D-gluconate from pectin: step 1/5.</text>
</comment>
<dbReference type="CDD" id="cd15798">
    <property type="entry name" value="PMEI-like_3"/>
    <property type="match status" value="1"/>
</dbReference>
<dbReference type="GO" id="GO:0042545">
    <property type="term" value="P:cell wall modification"/>
    <property type="evidence" value="ECO:0007669"/>
    <property type="project" value="InterPro"/>
</dbReference>
<name>A0AAV1D7R5_OLDCO</name>
<dbReference type="EMBL" id="OX459121">
    <property type="protein sequence ID" value="CAI9103653.1"/>
    <property type="molecule type" value="Genomic_DNA"/>
</dbReference>
<dbReference type="AlphaFoldDB" id="A0AAV1D7R5"/>
<dbReference type="Gene3D" id="1.20.140.40">
    <property type="entry name" value="Invertase/pectin methylesterase inhibitor family protein"/>
    <property type="match status" value="1"/>
</dbReference>
<accession>A0AAV1D7R5</accession>
<evidence type="ECO:0000256" key="2">
    <source>
        <dbReference type="ARBA" id="ARBA00006027"/>
    </source>
</evidence>
<keyword evidence="5" id="KW-0063">Aspartyl esterase</keyword>
<gene>
    <name evidence="10" type="ORF">OLC1_LOCUS12765</name>
</gene>
<dbReference type="InterPro" id="IPR012334">
    <property type="entry name" value="Pectin_lyas_fold"/>
</dbReference>
<keyword evidence="8" id="KW-0732">Signal</keyword>
<evidence type="ECO:0000256" key="8">
    <source>
        <dbReference type="SAM" id="SignalP"/>
    </source>
</evidence>
<keyword evidence="6" id="KW-0961">Cell wall biogenesis/degradation</keyword>
<evidence type="ECO:0000259" key="9">
    <source>
        <dbReference type="SMART" id="SM00856"/>
    </source>
</evidence>
<dbReference type="InterPro" id="IPR006501">
    <property type="entry name" value="Pectinesterase_inhib_dom"/>
</dbReference>
<keyword evidence="4" id="KW-0378">Hydrolase</keyword>
<dbReference type="NCBIfam" id="TIGR01614">
    <property type="entry name" value="PME_inhib"/>
    <property type="match status" value="1"/>
</dbReference>
<evidence type="ECO:0000313" key="10">
    <source>
        <dbReference type="EMBL" id="CAI9103653.1"/>
    </source>
</evidence>
<evidence type="ECO:0000256" key="6">
    <source>
        <dbReference type="ARBA" id="ARBA00023316"/>
    </source>
</evidence>
<feature type="domain" description="Pectinesterase inhibitor" evidence="9">
    <location>
        <begin position="30"/>
        <end position="182"/>
    </location>
</feature>
<evidence type="ECO:0000256" key="5">
    <source>
        <dbReference type="ARBA" id="ARBA00023085"/>
    </source>
</evidence>
<evidence type="ECO:0000256" key="3">
    <source>
        <dbReference type="ARBA" id="ARBA00007786"/>
    </source>
</evidence>
<dbReference type="InterPro" id="IPR011050">
    <property type="entry name" value="Pectin_lyase_fold/virulence"/>
</dbReference>
<dbReference type="SMART" id="SM00856">
    <property type="entry name" value="PMEI"/>
    <property type="match status" value="1"/>
</dbReference>
<dbReference type="Proteomes" id="UP001161247">
    <property type="component" value="Chromosome 4"/>
</dbReference>
<dbReference type="SUPFAM" id="SSF101148">
    <property type="entry name" value="Plant invertase/pectin methylesterase inhibitor"/>
    <property type="match status" value="1"/>
</dbReference>
<feature type="signal peptide" evidence="8">
    <location>
        <begin position="1"/>
        <end position="24"/>
    </location>
</feature>
<organism evidence="10 11">
    <name type="scientific">Oldenlandia corymbosa var. corymbosa</name>
    <dbReference type="NCBI Taxonomy" id="529605"/>
    <lineage>
        <taxon>Eukaryota</taxon>
        <taxon>Viridiplantae</taxon>
        <taxon>Streptophyta</taxon>
        <taxon>Embryophyta</taxon>
        <taxon>Tracheophyta</taxon>
        <taxon>Spermatophyta</taxon>
        <taxon>Magnoliopsida</taxon>
        <taxon>eudicotyledons</taxon>
        <taxon>Gunneridae</taxon>
        <taxon>Pentapetalae</taxon>
        <taxon>asterids</taxon>
        <taxon>lamiids</taxon>
        <taxon>Gentianales</taxon>
        <taxon>Rubiaceae</taxon>
        <taxon>Rubioideae</taxon>
        <taxon>Spermacoceae</taxon>
        <taxon>Hedyotis-Oldenlandia complex</taxon>
        <taxon>Oldenlandia</taxon>
    </lineage>
</organism>
<feature type="chain" id="PRO_5043931359" evidence="8">
    <location>
        <begin position="25"/>
        <end position="324"/>
    </location>
</feature>
<comment type="catalytic activity">
    <reaction evidence="7">
        <text>[(1-&gt;4)-alpha-D-galacturonosyl methyl ester](n) + n H2O = [(1-&gt;4)-alpha-D-galacturonosyl](n) + n methanol + n H(+)</text>
        <dbReference type="Rhea" id="RHEA:22380"/>
        <dbReference type="Rhea" id="RHEA-COMP:14570"/>
        <dbReference type="Rhea" id="RHEA-COMP:14573"/>
        <dbReference type="ChEBI" id="CHEBI:15377"/>
        <dbReference type="ChEBI" id="CHEBI:15378"/>
        <dbReference type="ChEBI" id="CHEBI:17790"/>
        <dbReference type="ChEBI" id="CHEBI:140522"/>
        <dbReference type="ChEBI" id="CHEBI:140523"/>
        <dbReference type="EC" id="3.1.1.11"/>
    </reaction>
</comment>
<dbReference type="Gene3D" id="2.160.20.10">
    <property type="entry name" value="Single-stranded right-handed beta-helix, Pectin lyase-like"/>
    <property type="match status" value="1"/>
</dbReference>
<dbReference type="SUPFAM" id="SSF51126">
    <property type="entry name" value="Pectin lyase-like"/>
    <property type="match status" value="1"/>
</dbReference>
<dbReference type="InterPro" id="IPR000070">
    <property type="entry name" value="Pectinesterase_cat"/>
</dbReference>